<evidence type="ECO:0000313" key="3">
    <source>
        <dbReference type="Proteomes" id="UP000824469"/>
    </source>
</evidence>
<dbReference type="Pfam" id="PF04937">
    <property type="entry name" value="DUF659"/>
    <property type="match status" value="1"/>
</dbReference>
<gene>
    <name evidence="2" type="ORF">KI387_001585</name>
</gene>
<evidence type="ECO:0000259" key="1">
    <source>
        <dbReference type="Pfam" id="PF04937"/>
    </source>
</evidence>
<dbReference type="OMA" id="CDYLAFA"/>
<name>A0AA38GXD9_TAXCH</name>
<accession>A0AA38GXD9</accession>
<proteinExistence type="predicted"/>
<evidence type="ECO:0000313" key="2">
    <source>
        <dbReference type="EMBL" id="KAH9329477.1"/>
    </source>
</evidence>
<dbReference type="SUPFAM" id="SSF53098">
    <property type="entry name" value="Ribonuclease H-like"/>
    <property type="match status" value="1"/>
</dbReference>
<protein>
    <recommendedName>
        <fullName evidence="1">DUF659 domain-containing protein</fullName>
    </recommendedName>
</protein>
<keyword evidence="3" id="KW-1185">Reference proteome</keyword>
<sequence>MSPPSTHSQENRPQKRKTIQSFFPSSTLATASASMPTQNQPTLDNHWKKQYKEATFEYIARWWYDADIPFNAARSPYYQPMFDSIVVTGKGFKGPSMHDLRGSLLKKEVASIDEYLKGCKASRAKTRCTIMLDGWSDGKNRTIINFLASCPQGTMFLKSVDASDRVKDANLLFELLDEIVLEVGVENVVQIITDNASNYVLAAEIVKVAEPLVKVLRLVDGKKLAMGYIYEAMDQAKEQRRATFKDRVMKYGPIWEIIDNRWNNQLHRPIHAAGYFLNLKYHYRAQLGEDQTGEVKDGLYECLECMVPDEMQQLEVHRQINFFNRATCTFGKNLAKIARNVDQPAQLVRAWNVIYNCDYLAFACLVFLYG</sequence>
<dbReference type="InterPro" id="IPR012337">
    <property type="entry name" value="RNaseH-like_sf"/>
</dbReference>
<reference evidence="2 3" key="1">
    <citation type="journal article" date="2021" name="Nat. Plants">
        <title>The Taxus genome provides insights into paclitaxel biosynthesis.</title>
        <authorList>
            <person name="Xiong X."/>
            <person name="Gou J."/>
            <person name="Liao Q."/>
            <person name="Li Y."/>
            <person name="Zhou Q."/>
            <person name="Bi G."/>
            <person name="Li C."/>
            <person name="Du R."/>
            <person name="Wang X."/>
            <person name="Sun T."/>
            <person name="Guo L."/>
            <person name="Liang H."/>
            <person name="Lu P."/>
            <person name="Wu Y."/>
            <person name="Zhang Z."/>
            <person name="Ro D.K."/>
            <person name="Shang Y."/>
            <person name="Huang S."/>
            <person name="Yan J."/>
        </authorList>
    </citation>
    <scope>NUCLEOTIDE SEQUENCE [LARGE SCALE GENOMIC DNA]</scope>
    <source>
        <strain evidence="2">Ta-2019</strain>
    </source>
</reference>
<dbReference type="EMBL" id="JAHRHJ020000001">
    <property type="protein sequence ID" value="KAH9329477.1"/>
    <property type="molecule type" value="Genomic_DNA"/>
</dbReference>
<dbReference type="PANTHER" id="PTHR32166:SF123">
    <property type="entry name" value="BED-TYPE DOMAIN-CONTAINING PROTEIN"/>
    <property type="match status" value="1"/>
</dbReference>
<dbReference type="Proteomes" id="UP000824469">
    <property type="component" value="Unassembled WGS sequence"/>
</dbReference>
<dbReference type="InterPro" id="IPR007021">
    <property type="entry name" value="DUF659"/>
</dbReference>
<feature type="non-terminal residue" evidence="2">
    <location>
        <position position="370"/>
    </location>
</feature>
<dbReference type="AlphaFoldDB" id="A0AA38GXD9"/>
<comment type="caution">
    <text evidence="2">The sequence shown here is derived from an EMBL/GenBank/DDBJ whole genome shotgun (WGS) entry which is preliminary data.</text>
</comment>
<feature type="domain" description="DUF659" evidence="1">
    <location>
        <begin position="95"/>
        <end position="210"/>
    </location>
</feature>
<organism evidence="2 3">
    <name type="scientific">Taxus chinensis</name>
    <name type="common">Chinese yew</name>
    <name type="synonym">Taxus wallichiana var. chinensis</name>
    <dbReference type="NCBI Taxonomy" id="29808"/>
    <lineage>
        <taxon>Eukaryota</taxon>
        <taxon>Viridiplantae</taxon>
        <taxon>Streptophyta</taxon>
        <taxon>Embryophyta</taxon>
        <taxon>Tracheophyta</taxon>
        <taxon>Spermatophyta</taxon>
        <taxon>Pinopsida</taxon>
        <taxon>Pinidae</taxon>
        <taxon>Conifers II</taxon>
        <taxon>Cupressales</taxon>
        <taxon>Taxaceae</taxon>
        <taxon>Taxus</taxon>
    </lineage>
</organism>
<dbReference type="PANTHER" id="PTHR32166">
    <property type="entry name" value="OSJNBA0013A04.12 PROTEIN"/>
    <property type="match status" value="1"/>
</dbReference>